<keyword evidence="1" id="KW-0812">Transmembrane</keyword>
<dbReference type="Gene3D" id="3.90.226.10">
    <property type="entry name" value="2-enoyl-CoA Hydratase, Chain A, domain 1"/>
    <property type="match status" value="1"/>
</dbReference>
<dbReference type="AlphaFoldDB" id="A0A146K4Q5"/>
<protein>
    <submittedName>
        <fullName evidence="2">Uncharacterized protein</fullName>
    </submittedName>
</protein>
<organism evidence="2">
    <name type="scientific">Trepomonas sp. PC1</name>
    <dbReference type="NCBI Taxonomy" id="1076344"/>
    <lineage>
        <taxon>Eukaryota</taxon>
        <taxon>Metamonada</taxon>
        <taxon>Diplomonadida</taxon>
        <taxon>Hexamitidae</taxon>
        <taxon>Hexamitinae</taxon>
        <taxon>Trepomonas</taxon>
    </lineage>
</organism>
<gene>
    <name evidence="2" type="ORF">TPC1_16677</name>
</gene>
<dbReference type="PANTHER" id="PTHR37049">
    <property type="entry name" value="PEPTIDASE S41 FAMILY PROTEIN"/>
    <property type="match status" value="1"/>
</dbReference>
<dbReference type="InterPro" id="IPR052766">
    <property type="entry name" value="S41A_metabolite_peptidase"/>
</dbReference>
<accession>A0A146K4Q5</accession>
<sequence length="691" mass="79449">VTLVLSDCAFDPNTLYSISDVNQCLNTLTINQSVFEQNQYTVEQALMSYSFTEYVKANKRGVFAQGFDINESLKQIRNEFQNQQKVNAFKYFFDMHNMMNQLRDAHTGFIPPSFFMNFQQFSPLQFQFENGRWFFELETTQANVDMYVKKYGQIEQFTNKTIKKIGQKRVEDFLEEFSSKCDPVKYRNQKIAMAVTVSFNTAFVKDGADQFLVEFEDGSTFQLHRPVKVIREIKDNQLQSEFEKSLRPNPYTSEQKEKETLKITQPITLPSKYDKLYEYKENVEIFSLYRLKQTGDHLLIIRQFMHNDFKKSSEVFVQITKEIQKHPNKKLVVNIAMNPGGFPEFSSLVLFSLYPEAFPVAITTRFKRSRLLDLISQTVPEMTLRDQLTGIVVTSVDKLNKKWHISPNPEWTTDYVIAEDKTNSVAIINNILKIGGFKKDPSKIIVVAAHTCVSASSILAFALKSFNVGAFVSLVPIDLEQICISGGGGSFHTANLYTQQIKKALRQKSLSADDESYLKRFWVPHDGEVEWSEMIQLSQNLGEVAVVREETIEYRKNYFDFKVSKFETLKQLQEGSFDMIEQIILNDSIKSEFGEVCLKSRHELHRLKNGTCTLFGCELGYYRQAMANTFVCVPRQDAWLKSMGYQEANGMLVGMVVLAVLLVLAVSGIAFIVVRSKSKREPIHQPLLVEE</sequence>
<proteinExistence type="predicted"/>
<feature type="non-terminal residue" evidence="2">
    <location>
        <position position="1"/>
    </location>
</feature>
<feature type="transmembrane region" description="Helical" evidence="1">
    <location>
        <begin position="651"/>
        <end position="674"/>
    </location>
</feature>
<dbReference type="EMBL" id="GDID01004959">
    <property type="protein sequence ID" value="JAP91647.1"/>
    <property type="molecule type" value="Transcribed_RNA"/>
</dbReference>
<keyword evidence="1" id="KW-0472">Membrane</keyword>
<keyword evidence="1" id="KW-1133">Transmembrane helix</keyword>
<dbReference type="SUPFAM" id="SSF52096">
    <property type="entry name" value="ClpP/crotonase"/>
    <property type="match status" value="1"/>
</dbReference>
<reference evidence="2" key="1">
    <citation type="submission" date="2015-07" db="EMBL/GenBank/DDBJ databases">
        <title>Adaptation to a free-living lifestyle via gene acquisitions in the diplomonad Trepomonas sp. PC1.</title>
        <authorList>
            <person name="Xu F."/>
            <person name="Jerlstrom-Hultqvist J."/>
            <person name="Kolisko M."/>
            <person name="Simpson A.G.B."/>
            <person name="Roger A.J."/>
            <person name="Svard S.G."/>
            <person name="Andersson J.O."/>
        </authorList>
    </citation>
    <scope>NUCLEOTIDE SEQUENCE</scope>
    <source>
        <strain evidence="2">PC1</strain>
    </source>
</reference>
<dbReference type="PANTHER" id="PTHR37049:SF4">
    <property type="entry name" value="RHODANESE DOMAIN-CONTAINING PROTEIN"/>
    <property type="match status" value="1"/>
</dbReference>
<name>A0A146K4Q5_9EUKA</name>
<evidence type="ECO:0000256" key="1">
    <source>
        <dbReference type="SAM" id="Phobius"/>
    </source>
</evidence>
<evidence type="ECO:0000313" key="2">
    <source>
        <dbReference type="EMBL" id="JAP91647.1"/>
    </source>
</evidence>
<dbReference type="InterPro" id="IPR029045">
    <property type="entry name" value="ClpP/crotonase-like_dom_sf"/>
</dbReference>